<evidence type="ECO:0000313" key="1">
    <source>
        <dbReference type="EMBL" id="KKL03921.1"/>
    </source>
</evidence>
<feature type="non-terminal residue" evidence="1">
    <location>
        <position position="1"/>
    </location>
</feature>
<reference evidence="1" key="1">
    <citation type="journal article" date="2015" name="Nature">
        <title>Complex archaea that bridge the gap between prokaryotes and eukaryotes.</title>
        <authorList>
            <person name="Spang A."/>
            <person name="Saw J.H."/>
            <person name="Jorgensen S.L."/>
            <person name="Zaremba-Niedzwiedzka K."/>
            <person name="Martijn J."/>
            <person name="Lind A.E."/>
            <person name="van Eijk R."/>
            <person name="Schleper C."/>
            <person name="Guy L."/>
            <person name="Ettema T.J."/>
        </authorList>
    </citation>
    <scope>NUCLEOTIDE SEQUENCE</scope>
</reference>
<organism evidence="1">
    <name type="scientific">marine sediment metagenome</name>
    <dbReference type="NCBI Taxonomy" id="412755"/>
    <lineage>
        <taxon>unclassified sequences</taxon>
        <taxon>metagenomes</taxon>
        <taxon>ecological metagenomes</taxon>
    </lineage>
</organism>
<accession>A0A0F9CE11</accession>
<dbReference type="AlphaFoldDB" id="A0A0F9CE11"/>
<gene>
    <name evidence="1" type="ORF">LCGC14_2621270</name>
</gene>
<name>A0A0F9CE11_9ZZZZ</name>
<dbReference type="EMBL" id="LAZR01044736">
    <property type="protein sequence ID" value="KKL03921.1"/>
    <property type="molecule type" value="Genomic_DNA"/>
</dbReference>
<dbReference type="Gene3D" id="3.40.50.150">
    <property type="entry name" value="Vaccinia Virus protein VP39"/>
    <property type="match status" value="1"/>
</dbReference>
<proteinExistence type="predicted"/>
<comment type="caution">
    <text evidence="1">The sequence shown here is derived from an EMBL/GenBank/DDBJ whole genome shotgun (WGS) entry which is preliminary data.</text>
</comment>
<dbReference type="InterPro" id="IPR029063">
    <property type="entry name" value="SAM-dependent_MTases_sf"/>
</dbReference>
<protein>
    <recommendedName>
        <fullName evidence="2">Methyltransferase FkbM domain-containing protein</fullName>
    </recommendedName>
</protein>
<sequence length="171" mass="19664">SGQDGVRRFYKARSPALSGFHKPIKETFERFSGDPDRADILDSTMMHVRSLTSFCTEIKIWPTFLKLDVQGAEFDIISTLHKMHEILGIEIELQVLPLYGGTFTNFTQPAAFLQISGFKPWWIKPIYWTADHGGHIRISHFDALYINNRSKAMDDPRMELVLRAYDKEIGT</sequence>
<evidence type="ECO:0008006" key="2">
    <source>
        <dbReference type="Google" id="ProtNLM"/>
    </source>
</evidence>
<dbReference type="SUPFAM" id="SSF53335">
    <property type="entry name" value="S-adenosyl-L-methionine-dependent methyltransferases"/>
    <property type="match status" value="1"/>
</dbReference>